<dbReference type="AlphaFoldDB" id="A0A3S5BMM3"/>
<evidence type="ECO:0000256" key="1">
    <source>
        <dbReference type="SAM" id="Coils"/>
    </source>
</evidence>
<keyword evidence="1" id="KW-0175">Coiled coil</keyword>
<reference evidence="2" key="1">
    <citation type="submission" date="2018-11" db="EMBL/GenBank/DDBJ databases">
        <authorList>
            <consortium name="Pathogen Informatics"/>
        </authorList>
    </citation>
    <scope>NUCLEOTIDE SEQUENCE</scope>
</reference>
<evidence type="ECO:0000313" key="2">
    <source>
        <dbReference type="EMBL" id="VEL30641.1"/>
    </source>
</evidence>
<dbReference type="Proteomes" id="UP000784294">
    <property type="component" value="Unassembled WGS sequence"/>
</dbReference>
<name>A0A3S5BMM3_9PLAT</name>
<feature type="coiled-coil region" evidence="1">
    <location>
        <begin position="10"/>
        <end position="37"/>
    </location>
</feature>
<comment type="caution">
    <text evidence="2">The sequence shown here is derived from an EMBL/GenBank/DDBJ whole genome shotgun (WGS) entry which is preliminary data.</text>
</comment>
<dbReference type="EMBL" id="CAAALY010114056">
    <property type="protein sequence ID" value="VEL30641.1"/>
    <property type="molecule type" value="Genomic_DNA"/>
</dbReference>
<organism evidence="2 3">
    <name type="scientific">Protopolystoma xenopodis</name>
    <dbReference type="NCBI Taxonomy" id="117903"/>
    <lineage>
        <taxon>Eukaryota</taxon>
        <taxon>Metazoa</taxon>
        <taxon>Spiralia</taxon>
        <taxon>Lophotrochozoa</taxon>
        <taxon>Platyhelminthes</taxon>
        <taxon>Monogenea</taxon>
        <taxon>Polyopisthocotylea</taxon>
        <taxon>Polystomatidea</taxon>
        <taxon>Polystomatidae</taxon>
        <taxon>Protopolystoma</taxon>
    </lineage>
</organism>
<evidence type="ECO:0000313" key="3">
    <source>
        <dbReference type="Proteomes" id="UP000784294"/>
    </source>
</evidence>
<protein>
    <submittedName>
        <fullName evidence="2">Uncharacterized protein</fullName>
    </submittedName>
</protein>
<sequence length="101" mass="11256">MKLCTEEKANASAKENLVKMKNELADLKTELSEKNLLIASSDKDSMVTKFKQIVADTVRSAENRLLASNKKLVIAENGLNKLCQLLKNVEKENDILRSHVG</sequence>
<keyword evidence="3" id="KW-1185">Reference proteome</keyword>
<accession>A0A3S5BMM3</accession>
<proteinExistence type="predicted"/>
<feature type="coiled-coil region" evidence="1">
    <location>
        <begin position="72"/>
        <end position="99"/>
    </location>
</feature>
<gene>
    <name evidence="2" type="ORF">PXEA_LOCUS24081</name>
</gene>